<dbReference type="EMBL" id="CP029347">
    <property type="protein sequence ID" value="AWL12392.1"/>
    <property type="molecule type" value="Genomic_DNA"/>
</dbReference>
<dbReference type="Proteomes" id="UP000245728">
    <property type="component" value="Chromosome"/>
</dbReference>
<gene>
    <name evidence="1" type="ORF">HMF8227_01922</name>
</gene>
<organism evidence="1 2">
    <name type="scientific">Saliniradius amylolyticus</name>
    <dbReference type="NCBI Taxonomy" id="2183582"/>
    <lineage>
        <taxon>Bacteria</taxon>
        <taxon>Pseudomonadati</taxon>
        <taxon>Pseudomonadota</taxon>
        <taxon>Gammaproteobacteria</taxon>
        <taxon>Alteromonadales</taxon>
        <taxon>Alteromonadaceae</taxon>
        <taxon>Saliniradius</taxon>
    </lineage>
</organism>
<sequence length="105" mass="11304">MNQCRPFALVALILGGLTACSTIHPEPGSDRVVEISKQKAKSCQRLGLANTSTVDKVAFYERDQEAVMLDLVTLAKNEAVKMGGNAIVMEGQPQFGNASFVVFKC</sequence>
<dbReference type="RefSeq" id="WP_109339970.1">
    <property type="nucleotide sequence ID" value="NZ_CP029347.1"/>
</dbReference>
<dbReference type="KEGG" id="salh:HMF8227_01922"/>
<proteinExistence type="predicted"/>
<evidence type="ECO:0000313" key="1">
    <source>
        <dbReference type="EMBL" id="AWL12392.1"/>
    </source>
</evidence>
<dbReference type="AlphaFoldDB" id="A0A2S2E4F2"/>
<evidence type="ECO:0000313" key="2">
    <source>
        <dbReference type="Proteomes" id="UP000245728"/>
    </source>
</evidence>
<dbReference type="PROSITE" id="PS51257">
    <property type="entry name" value="PROKAR_LIPOPROTEIN"/>
    <property type="match status" value="1"/>
</dbReference>
<reference evidence="1 2" key="1">
    <citation type="submission" date="2018-05" db="EMBL/GenBank/DDBJ databases">
        <title>Salinimonas sp. HMF8227 Genome sequencing and assembly.</title>
        <authorList>
            <person name="Kang H."/>
            <person name="Kang J."/>
            <person name="Cha I."/>
            <person name="Kim H."/>
            <person name="Joh K."/>
        </authorList>
    </citation>
    <scope>NUCLEOTIDE SEQUENCE [LARGE SCALE GENOMIC DNA]</scope>
    <source>
        <strain evidence="1 2">HMF8227</strain>
    </source>
</reference>
<dbReference type="OrthoDB" id="6120981at2"/>
<protein>
    <recommendedName>
        <fullName evidence="3">DUF4156 domain-containing protein</fullName>
    </recommendedName>
</protein>
<dbReference type="Pfam" id="PF13698">
    <property type="entry name" value="DUF4156"/>
    <property type="match status" value="1"/>
</dbReference>
<evidence type="ECO:0008006" key="3">
    <source>
        <dbReference type="Google" id="ProtNLM"/>
    </source>
</evidence>
<name>A0A2S2E4F2_9ALTE</name>
<keyword evidence="2" id="KW-1185">Reference proteome</keyword>
<dbReference type="InterPro" id="IPR025294">
    <property type="entry name" value="DUF4156"/>
</dbReference>
<accession>A0A2S2E4F2</accession>